<organism evidence="1 2">
    <name type="scientific">Ferrimicrobium acidiphilum</name>
    <dbReference type="NCBI Taxonomy" id="121039"/>
    <lineage>
        <taxon>Bacteria</taxon>
        <taxon>Bacillati</taxon>
        <taxon>Actinomycetota</taxon>
        <taxon>Acidimicrobiia</taxon>
        <taxon>Acidimicrobiales</taxon>
        <taxon>Acidimicrobiaceae</taxon>
        <taxon>Ferrimicrobium</taxon>
    </lineage>
</organism>
<reference evidence="1 2" key="1">
    <citation type="submission" date="2024-07" db="EMBL/GenBank/DDBJ databases">
        <title>Draft Genome Sequence of Ferrimicrobium acidiphilum Strain YE2023, Isolated from a Pulp of Bioleach Reactor.</title>
        <authorList>
            <person name="Elkina Y.A."/>
            <person name="Bulaeva A.G."/>
            <person name="Beletsky A.V."/>
            <person name="Mardanov A.V."/>
        </authorList>
    </citation>
    <scope>NUCLEOTIDE SEQUENCE [LARGE SCALE GENOMIC DNA]</scope>
    <source>
        <strain evidence="1 2">YE2023</strain>
    </source>
</reference>
<accession>A0ABV3Y0U3</accession>
<dbReference type="RefSeq" id="WP_298384883.1">
    <property type="nucleotide sequence ID" value="NZ_JBFSHR010000011.1"/>
</dbReference>
<evidence type="ECO:0000313" key="2">
    <source>
        <dbReference type="Proteomes" id="UP001560267"/>
    </source>
</evidence>
<dbReference type="EMBL" id="JBFSHR010000011">
    <property type="protein sequence ID" value="MEX6429173.1"/>
    <property type="molecule type" value="Genomic_DNA"/>
</dbReference>
<name>A0ABV3Y0U3_9ACTN</name>
<keyword evidence="2" id="KW-1185">Reference proteome</keyword>
<proteinExistence type="predicted"/>
<dbReference type="Proteomes" id="UP001560267">
    <property type="component" value="Unassembled WGS sequence"/>
</dbReference>
<evidence type="ECO:0000313" key="1">
    <source>
        <dbReference type="EMBL" id="MEX6429173.1"/>
    </source>
</evidence>
<evidence type="ECO:0008006" key="3">
    <source>
        <dbReference type="Google" id="ProtNLM"/>
    </source>
</evidence>
<protein>
    <recommendedName>
        <fullName evidence="3">Flp pilus-assembly TadE/G-like</fullName>
    </recommendedName>
</protein>
<gene>
    <name evidence="1" type="ORF">AB6A68_04890</name>
</gene>
<comment type="caution">
    <text evidence="1">The sequence shown here is derived from an EMBL/GenBank/DDBJ whole genome shotgun (WGS) entry which is preliminary data.</text>
</comment>
<sequence>MMSKTPKGERGDALILVIIATMLITLIPAGLVAASIGQLPQTKQRQENQVALAAAEAGIANYENLLDQYSINQLGNYWQYDASNPPPVANLALTGWEPVAGSSTEYFHYSVDNAQTASSGIVRLLVSGAAASGANTQYVTLNATFRSQSFLNYLVFSNKMVVDPVFAVHSAQIPNTKAEQYCNFSFAQSNGSSQQPTHGPVLPYCESLLNFYVTGQTFNGPVFSNDMFYLAGQPVFNGPVYSASAVTSGIPAHPYWIDPINAYLGGNNIDNPVFNVGGNVQYHTPLALPQSDATLEQTAATGGCLYYGPTQVTLNGTTMTVVSPQTKNATCVGANVPLPANGVLYVASLPGAQSQTCASGSLNIDQQYAPCQEGNLYIQGTLNDQLTAASQNNITITGNLEYAGCGANGTSSLLGLIANNFVQLSNNFAKTNTTPDSCFAHPANDPVIMAAILTLQHSFAVKDFWKLPYEGTIYLYGALAGNYSDIEGVFQGTQITNGYGTNYTYDTRLAYLSPPYFLTPVASSWTELSSVAVNNPSSLPALPGS</sequence>